<feature type="chain" id="PRO_5044551988" evidence="1">
    <location>
        <begin position="22"/>
        <end position="73"/>
    </location>
</feature>
<evidence type="ECO:0000313" key="2">
    <source>
        <dbReference type="EMBL" id="VDP18071.1"/>
    </source>
</evidence>
<reference evidence="4" key="2">
    <citation type="submission" date="2019-09" db="UniProtKB">
        <authorList>
            <consortium name="WormBaseParasite"/>
        </authorList>
    </citation>
    <scope>IDENTIFICATION</scope>
</reference>
<protein>
    <submittedName>
        <fullName evidence="4">Secreted protein</fullName>
    </submittedName>
</protein>
<gene>
    <name evidence="2" type="ORF">HPBE_LOCUS20060</name>
</gene>
<dbReference type="OrthoDB" id="10457855at2759"/>
<keyword evidence="1" id="KW-0732">Signal</keyword>
<accession>A0A3P8B6S5</accession>
<feature type="signal peptide" evidence="1">
    <location>
        <begin position="1"/>
        <end position="21"/>
    </location>
</feature>
<name>A0A183GCX9_HELPZ</name>
<sequence length="73" mass="8428">MTHERLLIFFLCMRLFLTSRALLAYDCTAPGMNVTEYDMTSVDGCKDSDDDLTEKTVRMQLLQLNEEFKAEVV</sequence>
<keyword evidence="3" id="KW-1185">Reference proteome</keyword>
<evidence type="ECO:0000313" key="4">
    <source>
        <dbReference type="WBParaSite" id="HPBE_0002006101-mRNA-1"/>
    </source>
</evidence>
<organism evidence="3 4">
    <name type="scientific">Heligmosomoides polygyrus</name>
    <name type="common">Parasitic roundworm</name>
    <dbReference type="NCBI Taxonomy" id="6339"/>
    <lineage>
        <taxon>Eukaryota</taxon>
        <taxon>Metazoa</taxon>
        <taxon>Ecdysozoa</taxon>
        <taxon>Nematoda</taxon>
        <taxon>Chromadorea</taxon>
        <taxon>Rhabditida</taxon>
        <taxon>Rhabditina</taxon>
        <taxon>Rhabditomorpha</taxon>
        <taxon>Strongyloidea</taxon>
        <taxon>Heligmosomidae</taxon>
        <taxon>Heligmosomoides</taxon>
    </lineage>
</organism>
<dbReference type="Proteomes" id="UP000050761">
    <property type="component" value="Unassembled WGS sequence"/>
</dbReference>
<accession>A0A183GCX9</accession>
<dbReference type="EMBL" id="UZAH01031825">
    <property type="protein sequence ID" value="VDP18071.1"/>
    <property type="molecule type" value="Genomic_DNA"/>
</dbReference>
<proteinExistence type="predicted"/>
<evidence type="ECO:0000313" key="3">
    <source>
        <dbReference type="Proteomes" id="UP000050761"/>
    </source>
</evidence>
<dbReference type="WBParaSite" id="HPBE_0002006101-mRNA-1">
    <property type="protein sequence ID" value="HPBE_0002006101-mRNA-1"/>
    <property type="gene ID" value="HPBE_0002006101"/>
</dbReference>
<dbReference type="AlphaFoldDB" id="A0A183GCX9"/>
<evidence type="ECO:0000256" key="1">
    <source>
        <dbReference type="SAM" id="SignalP"/>
    </source>
</evidence>
<reference evidence="2 3" key="1">
    <citation type="submission" date="2018-11" db="EMBL/GenBank/DDBJ databases">
        <authorList>
            <consortium name="Pathogen Informatics"/>
        </authorList>
    </citation>
    <scope>NUCLEOTIDE SEQUENCE [LARGE SCALE GENOMIC DNA]</scope>
</reference>
<dbReference type="Pfam" id="PF24664">
    <property type="entry name" value="Monjiviricetes_fusion"/>
    <property type="match status" value="1"/>
</dbReference>